<dbReference type="InterPro" id="IPR013785">
    <property type="entry name" value="Aldolase_TIM"/>
</dbReference>
<dbReference type="NCBIfam" id="NF006421">
    <property type="entry name" value="PRK08673.1"/>
    <property type="match status" value="1"/>
</dbReference>
<dbReference type="InterPro" id="IPR041071">
    <property type="entry name" value="DAHP_snth_FXD"/>
</dbReference>
<proteinExistence type="predicted"/>
<dbReference type="Gene3D" id="3.30.70.1140">
    <property type="entry name" value="Phospho-2-dehydro-3-deoxyheptonate aldolase, domain 1"/>
    <property type="match status" value="1"/>
</dbReference>
<evidence type="ECO:0000313" key="5">
    <source>
        <dbReference type="Proteomes" id="UP000000263"/>
    </source>
</evidence>
<feature type="domain" description="DAHP synthase ferredoxin-like" evidence="3">
    <location>
        <begin position="41"/>
        <end position="107"/>
    </location>
</feature>
<dbReference type="EC" id="2.5.1.54" evidence="4"/>
<keyword evidence="1 4" id="KW-0808">Transferase</keyword>
<dbReference type="InterPro" id="IPR006268">
    <property type="entry name" value="DAHP_syn_2"/>
</dbReference>
<dbReference type="NCBIfam" id="TIGR01361">
    <property type="entry name" value="DAHP_synth_Bsub"/>
    <property type="match status" value="1"/>
</dbReference>
<dbReference type="AlphaFoldDB" id="A7NNN3"/>
<name>A7NNN3_ROSCS</name>
<dbReference type="HOGENOM" id="CLU_062599_0_0_0"/>
<evidence type="ECO:0000313" key="4">
    <source>
        <dbReference type="EMBL" id="ABU59174.1"/>
    </source>
</evidence>
<evidence type="ECO:0000259" key="3">
    <source>
        <dbReference type="Pfam" id="PF18152"/>
    </source>
</evidence>
<dbReference type="STRING" id="383372.Rcas_3120"/>
<dbReference type="Pfam" id="PF00793">
    <property type="entry name" value="DAHP_synth_1"/>
    <property type="match status" value="1"/>
</dbReference>
<dbReference type="Gene3D" id="3.20.20.70">
    <property type="entry name" value="Aldolase class I"/>
    <property type="match status" value="1"/>
</dbReference>
<dbReference type="InterPro" id="IPR006218">
    <property type="entry name" value="DAHP1/KDSA"/>
</dbReference>
<dbReference type="eggNOG" id="COG2876">
    <property type="taxonomic scope" value="Bacteria"/>
</dbReference>
<feature type="domain" description="DAHP synthetase I/KDSA" evidence="2">
    <location>
        <begin position="126"/>
        <end position="368"/>
    </location>
</feature>
<evidence type="ECO:0000256" key="1">
    <source>
        <dbReference type="ARBA" id="ARBA00022679"/>
    </source>
</evidence>
<dbReference type="GO" id="GO:0009073">
    <property type="term" value="P:aromatic amino acid family biosynthetic process"/>
    <property type="evidence" value="ECO:0007669"/>
    <property type="project" value="InterPro"/>
</dbReference>
<dbReference type="Proteomes" id="UP000000263">
    <property type="component" value="Chromosome"/>
</dbReference>
<dbReference type="SUPFAM" id="SSF51569">
    <property type="entry name" value="Aldolase"/>
    <property type="match status" value="1"/>
</dbReference>
<reference evidence="4 5" key="1">
    <citation type="submission" date="2007-08" db="EMBL/GenBank/DDBJ databases">
        <title>Complete sequence of Roseiflexus castenholzii DSM 13941.</title>
        <authorList>
            <consortium name="US DOE Joint Genome Institute"/>
            <person name="Copeland A."/>
            <person name="Lucas S."/>
            <person name="Lapidus A."/>
            <person name="Barry K."/>
            <person name="Glavina del Rio T."/>
            <person name="Dalin E."/>
            <person name="Tice H."/>
            <person name="Pitluck S."/>
            <person name="Thompson L.S."/>
            <person name="Brettin T."/>
            <person name="Bruce D."/>
            <person name="Detter J.C."/>
            <person name="Han C."/>
            <person name="Tapia R."/>
            <person name="Schmutz J."/>
            <person name="Larimer F."/>
            <person name="Land M."/>
            <person name="Hauser L."/>
            <person name="Kyrpides N."/>
            <person name="Mikhailova N."/>
            <person name="Bryant D.A."/>
            <person name="Hanada S."/>
            <person name="Tsukatani Y."/>
            <person name="Richardson P."/>
        </authorList>
    </citation>
    <scope>NUCLEOTIDE SEQUENCE [LARGE SCALE GENOMIC DNA]</scope>
    <source>
        <strain evidence="5">DSM 13941 / HLO8</strain>
    </source>
</reference>
<dbReference type="GO" id="GO:0003849">
    <property type="term" value="F:3-deoxy-7-phosphoheptulonate synthase activity"/>
    <property type="evidence" value="ECO:0007669"/>
    <property type="project" value="UniProtKB-EC"/>
</dbReference>
<dbReference type="PANTHER" id="PTHR43018:SF1">
    <property type="entry name" value="PROTEIN AROA(G)"/>
    <property type="match status" value="1"/>
</dbReference>
<sequence>MTALELAIAVRPRLHLALPQKNHRLSSIDQLLSLAKENVSMIVVMRSNATEEELNAVLTRIQEHGLKGRVTYGEERNIVGVIGAAIPPTLREELERFPGVQEAVRITRPYKLAAREFHPHDTIVQVGDLVIGGGSFIVIAGPCAVESEEQIMTTAFAVREAGAHMLRGGAFKPRSSPYTFRGLGEEGLRLLAQARAETGLPIVTEVMTPTDVELVARYADVLQIGARNMQNFQLLEEVGRSGKPALLKRGMSATIEEWLLSAEYIIAQGNPNVILCERGIRTFETATRNTMDLNAVALAKRRSHLPVIADPSHGTGKWYLAPPLALASLAAGADGVMLEVHPDPDRATSDGGQSLTCENFAALMPQMTALANVLGRRDARWRR</sequence>
<accession>A7NNN3</accession>
<dbReference type="GO" id="GO:0016832">
    <property type="term" value="F:aldehyde-lyase activity"/>
    <property type="evidence" value="ECO:0007669"/>
    <property type="project" value="InterPro"/>
</dbReference>
<dbReference type="NCBIfam" id="NF009239">
    <property type="entry name" value="PRK12595.1"/>
    <property type="match status" value="1"/>
</dbReference>
<organism evidence="4 5">
    <name type="scientific">Roseiflexus castenholzii (strain DSM 13941 / HLO8)</name>
    <dbReference type="NCBI Taxonomy" id="383372"/>
    <lineage>
        <taxon>Bacteria</taxon>
        <taxon>Bacillati</taxon>
        <taxon>Chloroflexota</taxon>
        <taxon>Chloroflexia</taxon>
        <taxon>Chloroflexales</taxon>
        <taxon>Roseiflexineae</taxon>
        <taxon>Roseiflexaceae</taxon>
        <taxon>Roseiflexus</taxon>
    </lineage>
</organism>
<dbReference type="EMBL" id="CP000804">
    <property type="protein sequence ID" value="ABU59174.1"/>
    <property type="molecule type" value="Genomic_DNA"/>
</dbReference>
<dbReference type="Pfam" id="PF18152">
    <property type="entry name" value="DAHP_snth_FXD"/>
    <property type="match status" value="1"/>
</dbReference>
<protein>
    <submittedName>
        <fullName evidence="4">Phospho-2-dehydro-3-deoxyheptonate aldolase</fullName>
        <ecNumber evidence="4">2.5.1.54</ecNumber>
    </submittedName>
</protein>
<dbReference type="KEGG" id="rca:Rcas_3120"/>
<keyword evidence="5" id="KW-1185">Reference proteome</keyword>
<gene>
    <name evidence="4" type="ordered locus">Rcas_3120</name>
</gene>
<dbReference type="PANTHER" id="PTHR43018">
    <property type="entry name" value="PHOSPHO-2-DEHYDRO-3-DEOXYHEPTONATE ALDOLASE"/>
    <property type="match status" value="1"/>
</dbReference>
<dbReference type="InterPro" id="IPR052899">
    <property type="entry name" value="Class-I_DAHP_synthase"/>
</dbReference>
<evidence type="ECO:0000259" key="2">
    <source>
        <dbReference type="Pfam" id="PF00793"/>
    </source>
</evidence>